<dbReference type="InterPro" id="IPR027303">
    <property type="entry name" value="Gln_synth_gly_rich_site"/>
</dbReference>
<protein>
    <submittedName>
        <fullName evidence="5">Glutamine synthetase</fullName>
    </submittedName>
</protein>
<dbReference type="GO" id="GO:0004356">
    <property type="term" value="F:glutamine synthetase activity"/>
    <property type="evidence" value="ECO:0007669"/>
    <property type="project" value="InterPro"/>
</dbReference>
<dbReference type="EMBL" id="MPKA01000058">
    <property type="protein sequence ID" value="OLU46841.1"/>
    <property type="molecule type" value="Genomic_DNA"/>
</dbReference>
<reference evidence="5 6" key="1">
    <citation type="submission" date="2016-11" db="EMBL/GenBank/DDBJ databases">
        <title>Description of two novel members of the family Erysipelotrichaceae: Ileibacterium lipovorans gen. nov., sp. nov. and Dubosiella newyorkensis, gen. nov., sp. nov.</title>
        <authorList>
            <person name="Cox L.M."/>
            <person name="Sohn J."/>
            <person name="Tyrrell K.L."/>
            <person name="Citron D.M."/>
            <person name="Lawson P.A."/>
            <person name="Patel N.B."/>
            <person name="Iizumi T."/>
            <person name="Perez-Perez G.I."/>
            <person name="Goldstein E.J."/>
            <person name="Blaser M.J."/>
        </authorList>
    </citation>
    <scope>NUCLEOTIDE SEQUENCE [LARGE SCALE GENOMIC DNA]</scope>
    <source>
        <strain evidence="5 6">NYU-BL-A4</strain>
    </source>
</reference>
<accession>A0A1U7NNG5</accession>
<dbReference type="InterPro" id="IPR014746">
    <property type="entry name" value="Gln_synth/guanido_kin_cat_dom"/>
</dbReference>
<dbReference type="Proteomes" id="UP000186705">
    <property type="component" value="Unassembled WGS sequence"/>
</dbReference>
<evidence type="ECO:0000256" key="1">
    <source>
        <dbReference type="PROSITE-ProRule" id="PRU01330"/>
    </source>
</evidence>
<evidence type="ECO:0000259" key="3">
    <source>
        <dbReference type="PROSITE" id="PS51986"/>
    </source>
</evidence>
<dbReference type="InterPro" id="IPR052725">
    <property type="entry name" value="GS_Type-3"/>
</dbReference>
<dbReference type="InterPro" id="IPR022147">
    <property type="entry name" value="GSIII_N"/>
</dbReference>
<feature type="domain" description="GS catalytic" evidence="4">
    <location>
        <begin position="156"/>
        <end position="587"/>
    </location>
</feature>
<dbReference type="GO" id="GO:0006542">
    <property type="term" value="P:glutamine biosynthetic process"/>
    <property type="evidence" value="ECO:0007669"/>
    <property type="project" value="InterPro"/>
</dbReference>
<dbReference type="InterPro" id="IPR008146">
    <property type="entry name" value="Gln_synth_cat_dom"/>
</dbReference>
<evidence type="ECO:0000313" key="5">
    <source>
        <dbReference type="EMBL" id="OLU46841.1"/>
    </source>
</evidence>
<dbReference type="STRING" id="1862672.BO225_04525"/>
<dbReference type="Pfam" id="PF12437">
    <property type="entry name" value="GSIII_N"/>
    <property type="match status" value="1"/>
</dbReference>
<proteinExistence type="inferred from homology"/>
<dbReference type="RefSeq" id="WP_076341097.1">
    <property type="nucleotide sequence ID" value="NZ_CAPDDE010000003.1"/>
</dbReference>
<dbReference type="PANTHER" id="PTHR42974:SF1">
    <property type="entry name" value="TYPE-3 GLUTAMINE SYNTHETASE"/>
    <property type="match status" value="1"/>
</dbReference>
<dbReference type="Pfam" id="PF18318">
    <property type="entry name" value="Gln-synt_C-ter"/>
    <property type="match status" value="1"/>
</dbReference>
<dbReference type="SUPFAM" id="SSF55931">
    <property type="entry name" value="Glutamine synthetase/guanido kinase"/>
    <property type="match status" value="1"/>
</dbReference>
<evidence type="ECO:0000259" key="4">
    <source>
        <dbReference type="PROSITE" id="PS51987"/>
    </source>
</evidence>
<dbReference type="PROSITE" id="PS00181">
    <property type="entry name" value="GLNA_ATP"/>
    <property type="match status" value="1"/>
</dbReference>
<dbReference type="AlphaFoldDB" id="A0A1U7NNG5"/>
<dbReference type="GeneID" id="78275214"/>
<sequence length="694" mass="79054">MKTVDEYFACNVFSKHEMQKYLPNSVFKKLNQVMEYGEPLPAEIADVVANAMKDWAMEKGATHYTHWFQPMTGITAEKHDAFINPTGENSILSDFRGKELIKGEPDASSFPSGGLRATFEARGYTAWDPTSYAFVKDKTLYIPTLFCSYDGSALDKKTPLLRSIEALNDSAIRLFDLMGYNVKKINITVGPEQEYFLIDEKMYKQRIDLMVTGRTLFGCAPVKGQELDDHYFGNIDERVKAFMEEVDEELWKLGVFAKTEHKEVAPCQFEIAPVYTSTNLANDQNQLTMEVLQKCAKHHGFVCLLHEKPFDGINGSGKHNNWSFSTDEGENMLEPGDSPQDNIRFLTVLTAIIKAVDEYQDLLRISVASAGNDHRLGGNEAPPAIISIYLGEELTAILKAIEEGSEYVDQIDKKLELGLQVLPSLAKDSTDRNRTSPFAFTGNKFEFRMLGSNLNISCPNTILNTIVAEEFDQFSTELECYPEHKRTEALIQIIRRTLKEHNRICFSGNGYSDSWKEEAKRRGLLELKSTADALPHYTDPKNLSLFEKHNVYSPQELYARENILLLNYYQVIIIEAKTMVYMLRKEILPAIFDYEAKLAQIIQTKKACGIQAPMEEKILKQINEPLEIVSEHVGTLERLIETPLENEKIMARFACDELLPLMETIRRLTDLIEKNVSKSDWPLPDYNDMLFKSF</sequence>
<dbReference type="InterPro" id="IPR040577">
    <property type="entry name" value="Gln-synt_C"/>
</dbReference>
<comment type="similarity">
    <text evidence="1 2">Belongs to the glutamine synthetase family.</text>
</comment>
<comment type="caution">
    <text evidence="5">The sequence shown here is derived from an EMBL/GenBank/DDBJ whole genome shotgun (WGS) entry which is preliminary data.</text>
</comment>
<name>A0A1U7NNG5_9FIRM</name>
<organism evidence="5 6">
    <name type="scientific">Dubosiella newyorkensis</name>
    <dbReference type="NCBI Taxonomy" id="1862672"/>
    <lineage>
        <taxon>Bacteria</taxon>
        <taxon>Bacillati</taxon>
        <taxon>Bacillota</taxon>
        <taxon>Erysipelotrichia</taxon>
        <taxon>Erysipelotrichales</taxon>
        <taxon>Erysipelotrichaceae</taxon>
        <taxon>Dubosiella</taxon>
    </lineage>
</organism>
<dbReference type="Pfam" id="PF00120">
    <property type="entry name" value="Gln-synt_C"/>
    <property type="match status" value="1"/>
</dbReference>
<dbReference type="OrthoDB" id="9807095at2"/>
<dbReference type="InterPro" id="IPR008147">
    <property type="entry name" value="Gln_synt_N"/>
</dbReference>
<gene>
    <name evidence="5" type="ORF">BO225_04525</name>
</gene>
<evidence type="ECO:0000313" key="6">
    <source>
        <dbReference type="Proteomes" id="UP000186705"/>
    </source>
</evidence>
<dbReference type="PROSITE" id="PS51986">
    <property type="entry name" value="GS_BETA_GRASP"/>
    <property type="match status" value="1"/>
</dbReference>
<dbReference type="PROSITE" id="PS51987">
    <property type="entry name" value="GS_CATALYTIC"/>
    <property type="match status" value="1"/>
</dbReference>
<evidence type="ECO:0000256" key="2">
    <source>
        <dbReference type="RuleBase" id="RU000384"/>
    </source>
</evidence>
<dbReference type="PANTHER" id="PTHR42974">
    <property type="entry name" value="GLUTAMINE SYNTHETASE"/>
    <property type="match status" value="1"/>
</dbReference>
<keyword evidence="6" id="KW-1185">Reference proteome</keyword>
<dbReference type="Gene3D" id="3.30.590.10">
    <property type="entry name" value="Glutamine synthetase/guanido kinase, catalytic domain"/>
    <property type="match status" value="1"/>
</dbReference>
<dbReference type="SMART" id="SM01230">
    <property type="entry name" value="Gln-synt_C"/>
    <property type="match status" value="1"/>
</dbReference>
<dbReference type="Gene3D" id="1.20.120.1560">
    <property type="match status" value="1"/>
</dbReference>
<feature type="domain" description="GS beta-grasp" evidence="3">
    <location>
        <begin position="62"/>
        <end position="151"/>
    </location>
</feature>